<evidence type="ECO:0000313" key="2">
    <source>
        <dbReference type="EMBL" id="KAK6733596.1"/>
    </source>
</evidence>
<accession>A0ABR1C501</accession>
<sequence length="139" mass="15955">MEIMKPQQKRSSIDIDLSAAPNIRIEQTVEHKQYAERARRMSTLSRSDAIHGYQPVKQNSNPLPEHPRIYERGHEHSRSWNLENQQSMSPSPPQQNDYQYYQMAAYNESDVVRESAGKARHGEVDCEMGVTPLCSHSSS</sequence>
<dbReference type="Proteomes" id="UP001303046">
    <property type="component" value="Unassembled WGS sequence"/>
</dbReference>
<keyword evidence="3" id="KW-1185">Reference proteome</keyword>
<name>A0ABR1C501_NECAM</name>
<evidence type="ECO:0000313" key="3">
    <source>
        <dbReference type="Proteomes" id="UP001303046"/>
    </source>
</evidence>
<gene>
    <name evidence="2" type="primary">Necator_chrII.g5175</name>
    <name evidence="2" type="ORF">RB195_017383</name>
</gene>
<dbReference type="EMBL" id="JAVFWL010000002">
    <property type="protein sequence ID" value="KAK6733596.1"/>
    <property type="molecule type" value="Genomic_DNA"/>
</dbReference>
<organism evidence="2 3">
    <name type="scientific">Necator americanus</name>
    <name type="common">Human hookworm</name>
    <dbReference type="NCBI Taxonomy" id="51031"/>
    <lineage>
        <taxon>Eukaryota</taxon>
        <taxon>Metazoa</taxon>
        <taxon>Ecdysozoa</taxon>
        <taxon>Nematoda</taxon>
        <taxon>Chromadorea</taxon>
        <taxon>Rhabditida</taxon>
        <taxon>Rhabditina</taxon>
        <taxon>Rhabditomorpha</taxon>
        <taxon>Strongyloidea</taxon>
        <taxon>Ancylostomatidae</taxon>
        <taxon>Bunostominae</taxon>
        <taxon>Necator</taxon>
    </lineage>
</organism>
<comment type="caution">
    <text evidence="2">The sequence shown here is derived from an EMBL/GenBank/DDBJ whole genome shotgun (WGS) entry which is preliminary data.</text>
</comment>
<proteinExistence type="predicted"/>
<feature type="compositionally biased region" description="Basic and acidic residues" evidence="1">
    <location>
        <begin position="65"/>
        <end position="78"/>
    </location>
</feature>
<protein>
    <submittedName>
        <fullName evidence="2">Uncharacterized protein</fullName>
    </submittedName>
</protein>
<evidence type="ECO:0000256" key="1">
    <source>
        <dbReference type="SAM" id="MobiDB-lite"/>
    </source>
</evidence>
<reference evidence="2 3" key="1">
    <citation type="submission" date="2023-08" db="EMBL/GenBank/DDBJ databases">
        <title>A Necator americanus chromosomal reference genome.</title>
        <authorList>
            <person name="Ilik V."/>
            <person name="Petrzelkova K.J."/>
            <person name="Pardy F."/>
            <person name="Fuh T."/>
            <person name="Niatou-Singa F.S."/>
            <person name="Gouil Q."/>
            <person name="Baker L."/>
            <person name="Ritchie M.E."/>
            <person name="Jex A.R."/>
            <person name="Gazzola D."/>
            <person name="Li H."/>
            <person name="Toshio Fujiwara R."/>
            <person name="Zhan B."/>
            <person name="Aroian R.V."/>
            <person name="Pafco B."/>
            <person name="Schwarz E.M."/>
        </authorList>
    </citation>
    <scope>NUCLEOTIDE SEQUENCE [LARGE SCALE GENOMIC DNA]</scope>
    <source>
        <strain evidence="2 3">Aroian</strain>
        <tissue evidence="2">Whole animal</tissue>
    </source>
</reference>
<feature type="region of interest" description="Disordered" evidence="1">
    <location>
        <begin position="38"/>
        <end position="98"/>
    </location>
</feature>